<sequence>MACKDALTSPFFANINEMLLRLNHLYKKSPKELTMIVEELKEVYQFRKGGSLPVRCQGTRWISYKGKALQRVVDRFGAYDLAALIEDSTVKKVQNLDGKMRERLEWTDVKLLRAIPVFLDTCSWAARGEMTDDYMAEIRAAVEHIVTVFQEPLEAKWAHDELEEVVHFCRRY</sequence>
<organism evidence="1 2">
    <name type="scientific">Geodia barretti</name>
    <name type="common">Barrett's horny sponge</name>
    <dbReference type="NCBI Taxonomy" id="519541"/>
    <lineage>
        <taxon>Eukaryota</taxon>
        <taxon>Metazoa</taxon>
        <taxon>Porifera</taxon>
        <taxon>Demospongiae</taxon>
        <taxon>Heteroscleromorpha</taxon>
        <taxon>Tetractinellida</taxon>
        <taxon>Astrophorina</taxon>
        <taxon>Geodiidae</taxon>
        <taxon>Geodia</taxon>
    </lineage>
</organism>
<accession>A0AA35W3W2</accession>
<evidence type="ECO:0000313" key="2">
    <source>
        <dbReference type="Proteomes" id="UP001174909"/>
    </source>
</evidence>
<name>A0AA35W3W2_GEOBA</name>
<comment type="caution">
    <text evidence="1">The sequence shown here is derived from an EMBL/GenBank/DDBJ whole genome shotgun (WGS) entry which is preliminary data.</text>
</comment>
<gene>
    <name evidence="1" type="ORF">GBAR_LOCUS779</name>
</gene>
<keyword evidence="2" id="KW-1185">Reference proteome</keyword>
<dbReference type="EMBL" id="CASHTH010000123">
    <property type="protein sequence ID" value="CAI7991572.1"/>
    <property type="molecule type" value="Genomic_DNA"/>
</dbReference>
<dbReference type="Proteomes" id="UP001174909">
    <property type="component" value="Unassembled WGS sequence"/>
</dbReference>
<proteinExistence type="predicted"/>
<protein>
    <submittedName>
        <fullName evidence="1">Uncharacterized protein</fullName>
    </submittedName>
</protein>
<evidence type="ECO:0000313" key="1">
    <source>
        <dbReference type="EMBL" id="CAI7991572.1"/>
    </source>
</evidence>
<reference evidence="1" key="1">
    <citation type="submission" date="2023-03" db="EMBL/GenBank/DDBJ databases">
        <authorList>
            <person name="Steffen K."/>
            <person name="Cardenas P."/>
        </authorList>
    </citation>
    <scope>NUCLEOTIDE SEQUENCE</scope>
</reference>
<dbReference type="AlphaFoldDB" id="A0AA35W3W2"/>